<dbReference type="Proteomes" id="UP000305906">
    <property type="component" value="Unassembled WGS sequence"/>
</dbReference>
<sequence>MTGRHRGAVNLDFAALARDCVRHLADLGHRTIAFVDRSEHLFRSGYQSAHLGQEGFVRGVTELGLTGRTYLCDDAAAAGEACLG</sequence>
<organism evidence="1 2">
    <name type="scientific">Streptomyces montanus</name>
    <dbReference type="NCBI Taxonomy" id="2580423"/>
    <lineage>
        <taxon>Bacteria</taxon>
        <taxon>Bacillati</taxon>
        <taxon>Actinomycetota</taxon>
        <taxon>Actinomycetes</taxon>
        <taxon>Kitasatosporales</taxon>
        <taxon>Streptomycetaceae</taxon>
        <taxon>Streptomyces</taxon>
    </lineage>
</organism>
<keyword evidence="2" id="KW-1185">Reference proteome</keyword>
<evidence type="ECO:0000313" key="2">
    <source>
        <dbReference type="Proteomes" id="UP000305906"/>
    </source>
</evidence>
<dbReference type="RefSeq" id="WP_138045884.1">
    <property type="nucleotide sequence ID" value="NZ_VBZC01000016.1"/>
</dbReference>
<evidence type="ECO:0000313" key="1">
    <source>
        <dbReference type="EMBL" id="TLS45027.1"/>
    </source>
</evidence>
<gene>
    <name evidence="1" type="ORF">FE633_16350</name>
</gene>
<dbReference type="Gene3D" id="3.40.50.2300">
    <property type="match status" value="1"/>
</dbReference>
<reference evidence="1 2" key="1">
    <citation type="submission" date="2019-05" db="EMBL/GenBank/DDBJ databases">
        <title>Streptomyces sp. NEAU-C151, a novel actinomycete isolated from soil.</title>
        <authorList>
            <person name="Han L."/>
            <person name="Jiang H."/>
        </authorList>
    </citation>
    <scope>NUCLEOTIDE SEQUENCE [LARGE SCALE GENOMIC DNA]</scope>
    <source>
        <strain evidence="1 2">NEAU-C151</strain>
    </source>
</reference>
<proteinExistence type="predicted"/>
<name>A0A5R9FM76_9ACTN</name>
<evidence type="ECO:0008006" key="3">
    <source>
        <dbReference type="Google" id="ProtNLM"/>
    </source>
</evidence>
<dbReference type="InterPro" id="IPR028082">
    <property type="entry name" value="Peripla_BP_I"/>
</dbReference>
<accession>A0A5R9FM76</accession>
<protein>
    <recommendedName>
        <fullName evidence="3">LacI family transcriptional regulator</fullName>
    </recommendedName>
</protein>
<dbReference type="AlphaFoldDB" id="A0A5R9FM76"/>
<comment type="caution">
    <text evidence="1">The sequence shown here is derived from an EMBL/GenBank/DDBJ whole genome shotgun (WGS) entry which is preliminary data.</text>
</comment>
<dbReference type="EMBL" id="VBZC01000016">
    <property type="protein sequence ID" value="TLS45027.1"/>
    <property type="molecule type" value="Genomic_DNA"/>
</dbReference>
<dbReference type="SUPFAM" id="SSF53822">
    <property type="entry name" value="Periplasmic binding protein-like I"/>
    <property type="match status" value="1"/>
</dbReference>